<keyword evidence="9" id="KW-0511">Multifunctional enzyme</keyword>
<evidence type="ECO:0000256" key="4">
    <source>
        <dbReference type="ARBA" id="ARBA00022645"/>
    </source>
</evidence>
<keyword evidence="12" id="KW-0812">Transmembrane</keyword>
<dbReference type="EMBL" id="RJTM01000013">
    <property type="protein sequence ID" value="RNL92992.1"/>
    <property type="molecule type" value="Genomic_DNA"/>
</dbReference>
<evidence type="ECO:0000259" key="14">
    <source>
        <dbReference type="Pfam" id="PF00912"/>
    </source>
</evidence>
<evidence type="ECO:0000256" key="9">
    <source>
        <dbReference type="ARBA" id="ARBA00023268"/>
    </source>
</evidence>
<gene>
    <name evidence="16" type="primary">pbpC</name>
    <name evidence="16" type="ORF">ED312_02995</name>
</gene>
<dbReference type="InterPro" id="IPR050396">
    <property type="entry name" value="Glycosyltr_51/Transpeptidase"/>
</dbReference>
<comment type="catalytic activity">
    <reaction evidence="11">
        <text>[GlcNAc-(1-&gt;4)-Mur2Ac(oyl-L-Ala-gamma-D-Glu-L-Lys-D-Ala-D-Ala)](n)-di-trans,octa-cis-undecaprenyl diphosphate + beta-D-GlcNAc-(1-&gt;4)-Mur2Ac(oyl-L-Ala-gamma-D-Glu-L-Lys-D-Ala-D-Ala)-di-trans,octa-cis-undecaprenyl diphosphate = [GlcNAc-(1-&gt;4)-Mur2Ac(oyl-L-Ala-gamma-D-Glu-L-Lys-D-Ala-D-Ala)](n+1)-di-trans,octa-cis-undecaprenyl diphosphate + di-trans,octa-cis-undecaprenyl diphosphate + H(+)</text>
        <dbReference type="Rhea" id="RHEA:23708"/>
        <dbReference type="Rhea" id="RHEA-COMP:9602"/>
        <dbReference type="Rhea" id="RHEA-COMP:9603"/>
        <dbReference type="ChEBI" id="CHEBI:15378"/>
        <dbReference type="ChEBI" id="CHEBI:58405"/>
        <dbReference type="ChEBI" id="CHEBI:60033"/>
        <dbReference type="ChEBI" id="CHEBI:78435"/>
        <dbReference type="EC" id="2.4.99.28"/>
    </reaction>
</comment>
<comment type="similarity">
    <text evidence="3">In the N-terminal section; belongs to the glycosyltransferase 51 family.</text>
</comment>
<dbReference type="GO" id="GO:0008658">
    <property type="term" value="F:penicillin binding"/>
    <property type="evidence" value="ECO:0007669"/>
    <property type="project" value="InterPro"/>
</dbReference>
<dbReference type="EC" id="2.4.99.28" evidence="10"/>
<evidence type="ECO:0000313" key="17">
    <source>
        <dbReference type="Proteomes" id="UP000267469"/>
    </source>
</evidence>
<dbReference type="InterPro" id="IPR001460">
    <property type="entry name" value="PCN-bd_Tpept"/>
</dbReference>
<name>A0A3N0EZ70_SINP1</name>
<dbReference type="GO" id="GO:0008955">
    <property type="term" value="F:peptidoglycan glycosyltransferase activity"/>
    <property type="evidence" value="ECO:0007669"/>
    <property type="project" value="UniProtKB-EC"/>
</dbReference>
<protein>
    <recommendedName>
        <fullName evidence="10">peptidoglycan glycosyltransferase</fullName>
        <ecNumber evidence="10">2.4.99.28</ecNumber>
    </recommendedName>
</protein>
<comment type="caution">
    <text evidence="16">The sequence shown here is derived from an EMBL/GenBank/DDBJ whole genome shotgun (WGS) entry which is preliminary data.</text>
</comment>
<dbReference type="Gene3D" id="1.10.3810.10">
    <property type="entry name" value="Biosynthetic peptidoglycan transglycosylase-like"/>
    <property type="match status" value="1"/>
</dbReference>
<dbReference type="Pfam" id="PF06832">
    <property type="entry name" value="BiPBP_C"/>
    <property type="match status" value="1"/>
</dbReference>
<evidence type="ECO:0000259" key="15">
    <source>
        <dbReference type="Pfam" id="PF06832"/>
    </source>
</evidence>
<feature type="domain" description="Penicillin-binding protein transpeptidase" evidence="13">
    <location>
        <begin position="301"/>
        <end position="535"/>
    </location>
</feature>
<accession>A0A3N0EZ70</accession>
<keyword evidence="4" id="KW-0121">Carboxypeptidase</keyword>
<dbReference type="PANTHER" id="PTHR32282">
    <property type="entry name" value="BINDING PROTEIN TRANSPEPTIDASE, PUTATIVE-RELATED"/>
    <property type="match status" value="1"/>
</dbReference>
<dbReference type="PANTHER" id="PTHR32282:SF15">
    <property type="entry name" value="PENICILLIN-BINDING PROTEIN 1C"/>
    <property type="match status" value="1"/>
</dbReference>
<dbReference type="Pfam" id="PF00912">
    <property type="entry name" value="Transgly"/>
    <property type="match status" value="1"/>
</dbReference>
<comment type="pathway">
    <text evidence="1">Cell wall biogenesis; peptidoglycan biosynthesis.</text>
</comment>
<feature type="transmembrane region" description="Helical" evidence="12">
    <location>
        <begin position="12"/>
        <end position="34"/>
    </location>
</feature>
<dbReference type="Gene3D" id="3.40.710.10">
    <property type="entry name" value="DD-peptidase/beta-lactamase superfamily"/>
    <property type="match status" value="1"/>
</dbReference>
<dbReference type="NCBIfam" id="TIGR02073">
    <property type="entry name" value="PBP_1c"/>
    <property type="match status" value="1"/>
</dbReference>
<evidence type="ECO:0000256" key="12">
    <source>
        <dbReference type="SAM" id="Phobius"/>
    </source>
</evidence>
<keyword evidence="8" id="KW-0378">Hydrolase</keyword>
<evidence type="ECO:0000256" key="7">
    <source>
        <dbReference type="ARBA" id="ARBA00022679"/>
    </source>
</evidence>
<dbReference type="InterPro" id="IPR011815">
    <property type="entry name" value="PBP_1c"/>
</dbReference>
<comment type="similarity">
    <text evidence="2">In the C-terminal section; belongs to the transpeptidase family.</text>
</comment>
<evidence type="ECO:0000256" key="5">
    <source>
        <dbReference type="ARBA" id="ARBA00022670"/>
    </source>
</evidence>
<evidence type="ECO:0000256" key="1">
    <source>
        <dbReference type="ARBA" id="ARBA00004752"/>
    </source>
</evidence>
<evidence type="ECO:0000259" key="13">
    <source>
        <dbReference type="Pfam" id="PF00905"/>
    </source>
</evidence>
<dbReference type="InterPro" id="IPR023346">
    <property type="entry name" value="Lysozyme-like_dom_sf"/>
</dbReference>
<dbReference type="InterPro" id="IPR036950">
    <property type="entry name" value="PBP_transglycosylase"/>
</dbReference>
<dbReference type="GO" id="GO:0009252">
    <property type="term" value="P:peptidoglycan biosynthetic process"/>
    <property type="evidence" value="ECO:0007669"/>
    <property type="project" value="InterPro"/>
</dbReference>
<keyword evidence="17" id="KW-1185">Reference proteome</keyword>
<feature type="domain" description="Glycosyl transferase family 51" evidence="14">
    <location>
        <begin position="61"/>
        <end position="223"/>
    </location>
</feature>
<feature type="domain" description="Penicillin-binding C-terminal" evidence="15">
    <location>
        <begin position="690"/>
        <end position="777"/>
    </location>
</feature>
<keyword evidence="12" id="KW-0472">Membrane</keyword>
<dbReference type="AlphaFoldDB" id="A0A3N0EZ70"/>
<dbReference type="Proteomes" id="UP000267469">
    <property type="component" value="Unassembled WGS sequence"/>
</dbReference>
<dbReference type="SUPFAM" id="SSF56601">
    <property type="entry name" value="beta-lactamase/transpeptidase-like"/>
    <property type="match status" value="1"/>
</dbReference>
<dbReference type="InterPro" id="IPR009647">
    <property type="entry name" value="PBP_C"/>
</dbReference>
<keyword evidence="6" id="KW-0328">Glycosyltransferase</keyword>
<evidence type="ECO:0000256" key="11">
    <source>
        <dbReference type="ARBA" id="ARBA00049902"/>
    </source>
</evidence>
<dbReference type="InterPro" id="IPR001264">
    <property type="entry name" value="Glyco_trans_51"/>
</dbReference>
<evidence type="ECO:0000256" key="6">
    <source>
        <dbReference type="ARBA" id="ARBA00022676"/>
    </source>
</evidence>
<evidence type="ECO:0000256" key="8">
    <source>
        <dbReference type="ARBA" id="ARBA00022801"/>
    </source>
</evidence>
<organism evidence="16 17">
    <name type="scientific">Sinomicrobium pectinilyticum</name>
    <dbReference type="NCBI Taxonomy" id="1084421"/>
    <lineage>
        <taxon>Bacteria</taxon>
        <taxon>Pseudomonadati</taxon>
        <taxon>Bacteroidota</taxon>
        <taxon>Flavobacteriia</taxon>
        <taxon>Flavobacteriales</taxon>
        <taxon>Flavobacteriaceae</taxon>
        <taxon>Sinomicrobium</taxon>
    </lineage>
</organism>
<keyword evidence="5" id="KW-0645">Protease</keyword>
<dbReference type="SUPFAM" id="SSF53955">
    <property type="entry name" value="Lysozyme-like"/>
    <property type="match status" value="1"/>
</dbReference>
<dbReference type="GO" id="GO:0004180">
    <property type="term" value="F:carboxypeptidase activity"/>
    <property type="evidence" value="ECO:0007669"/>
    <property type="project" value="UniProtKB-KW"/>
</dbReference>
<keyword evidence="12" id="KW-1133">Transmembrane helix</keyword>
<evidence type="ECO:0000256" key="10">
    <source>
        <dbReference type="ARBA" id="ARBA00044770"/>
    </source>
</evidence>
<evidence type="ECO:0000256" key="3">
    <source>
        <dbReference type="ARBA" id="ARBA00007739"/>
    </source>
</evidence>
<evidence type="ECO:0000313" key="16">
    <source>
        <dbReference type="EMBL" id="RNL92992.1"/>
    </source>
</evidence>
<dbReference type="Pfam" id="PF00905">
    <property type="entry name" value="Transpeptidase"/>
    <property type="match status" value="1"/>
</dbReference>
<keyword evidence="7" id="KW-0808">Transferase</keyword>
<dbReference type="GO" id="GO:0006508">
    <property type="term" value="P:proteolysis"/>
    <property type="evidence" value="ECO:0007669"/>
    <property type="project" value="UniProtKB-KW"/>
</dbReference>
<evidence type="ECO:0000256" key="2">
    <source>
        <dbReference type="ARBA" id="ARBA00007090"/>
    </source>
</evidence>
<sequence>MHRLIRFIKKHPVKITIFIVLLIIYFFCLPDPLFRDPSSTVIESKNGDLLGARIAEDGQWRFPESDSVPEKFEQCILHFEDEYFYYHPGFNPVSVAKAMVHNLKAGRVIRGGSTITQQVIRLSRDGKRRTYVEKFVEIILATRLELRCSKQKILALYTSHAPFGSNVVGLDVAAWRYFGVLPHQLSWAESATLAVLPNAPALIYPGKNQETLRKKRNRLLKKLLEKEVIDSTTYTLAITEPLPQKPFPLPQTAPHLLQYAGRNHAGKRIRTTVSHDLQHRVNNIVKQHYGILKQNEVYNAAVLVMDVHTREVLAYTGNTPTDKKHQKDVDIIHAPRSTGSIMKPFLYAAMLDAGELLPHTLVPDVPTQISGYTPENFDPKYDGAVAADNALARSLNIPFVRMLQEYGLERFRDKLSKFRLKDIDKPADYYGLTLILGGAESNLWDLCKTYASLASTVNHFRETSSEYYTGEFTEPVWMAGEKAGFGDISREKTVLDAGSIYLTFQAMQELNRPEGNEAWQYFDSSKRIAWKTGTSFGNRDAWAIGVTKDYVVGVWAGNADGEGRPGLTGVTAAAPVLFDVFDALPVSASFPVPFDELAEAEVCRNSGYMATPLCPKKTIRIPLTGQRTSPCPFHHLVHLDQNRRYRINTSCETVTNIVTEPWFTLPPIMEYYYKTNHTGYKSLPPFRADCFTEGPAAMDFIYPEEGRTVVLPKNFEGTTNKLVVKIAHSKPGTTVFWYLDEHFLGHTRTFHEMAVLPEEGKHLITVIDEFGNEIKRRIEVKR</sequence>
<proteinExistence type="inferred from homology"/>
<dbReference type="InterPro" id="IPR012338">
    <property type="entry name" value="Beta-lactam/transpept-like"/>
</dbReference>
<dbReference type="OrthoDB" id="9766909at2"/>
<dbReference type="RefSeq" id="WP_123214524.1">
    <property type="nucleotide sequence ID" value="NZ_RJTM01000013.1"/>
</dbReference>
<reference evidence="16 17" key="1">
    <citation type="submission" date="2018-10" db="EMBL/GenBank/DDBJ databases">
        <title>Sinomicrobium pectinilyticum sp. nov., a pectinase-producing bacterium isolated from alkaline and saline soil, and emended description of the genus Sinomicrobium.</title>
        <authorList>
            <person name="Cheng B."/>
            <person name="Li C."/>
            <person name="Lai Q."/>
            <person name="Du M."/>
            <person name="Shao Z."/>
            <person name="Xu P."/>
            <person name="Yang C."/>
        </authorList>
    </citation>
    <scope>NUCLEOTIDE SEQUENCE [LARGE SCALE GENOMIC DNA]</scope>
    <source>
        <strain evidence="16 17">5DNS001</strain>
    </source>
</reference>
<dbReference type="GO" id="GO:0030288">
    <property type="term" value="C:outer membrane-bounded periplasmic space"/>
    <property type="evidence" value="ECO:0007669"/>
    <property type="project" value="TreeGrafter"/>
</dbReference>